<accession>A0ABY5RJZ8</accession>
<feature type="transmembrane region" description="Helical" evidence="6">
    <location>
        <begin position="27"/>
        <end position="49"/>
    </location>
</feature>
<keyword evidence="3 6" id="KW-1133">Transmembrane helix</keyword>
<evidence type="ECO:0000256" key="3">
    <source>
        <dbReference type="ARBA" id="ARBA00022989"/>
    </source>
</evidence>
<proteinExistence type="predicted"/>
<dbReference type="EMBL" id="CP078063">
    <property type="protein sequence ID" value="UVE51773.1"/>
    <property type="molecule type" value="Genomic_DNA"/>
</dbReference>
<name>A0ABY5RJZ8_HALLR</name>
<evidence type="ECO:0000313" key="9">
    <source>
        <dbReference type="Proteomes" id="UP001058330"/>
    </source>
</evidence>
<dbReference type="GeneID" id="74528810"/>
<evidence type="ECO:0000313" key="8">
    <source>
        <dbReference type="EMBL" id="UVE51773.1"/>
    </source>
</evidence>
<keyword evidence="4 6" id="KW-0472">Membrane</keyword>
<dbReference type="InterPro" id="IPR006977">
    <property type="entry name" value="Yip1_dom"/>
</dbReference>
<dbReference type="Pfam" id="PF04893">
    <property type="entry name" value="Yip1"/>
    <property type="match status" value="1"/>
</dbReference>
<evidence type="ECO:0000256" key="6">
    <source>
        <dbReference type="SAM" id="Phobius"/>
    </source>
</evidence>
<dbReference type="Proteomes" id="UP001058330">
    <property type="component" value="Chromosome"/>
</dbReference>
<feature type="transmembrane region" description="Helical" evidence="6">
    <location>
        <begin position="190"/>
        <end position="212"/>
    </location>
</feature>
<evidence type="ECO:0000259" key="7">
    <source>
        <dbReference type="Pfam" id="PF04893"/>
    </source>
</evidence>
<comment type="subcellular location">
    <subcellularLocation>
        <location evidence="1">Membrane</location>
        <topology evidence="1">Multi-pass membrane protein</topology>
    </subcellularLocation>
</comment>
<sequence length="246" mass="26253">MTGPRTPLLNPREYFASKTPPLDLGRAVVAVAVVTLVLAAGIGGLLWTFTQQLDQQVTVDNPEHHPEWACEKYEDGGPFDDMSPPEGCDPSVPEEMQRPLGELIWEEFSWVPWATLVLVPLTWLFEGAMLHIGSSLVGGEGRFTDTLAVAGWGMVPTAVRTLVVGSYLIYRLGSLSLPSSPEAAVQAVQTAVSGLGPISGAVMLVVVAWATYIRTYGLARARDLPVGTAAVVTVGLSLVGLLFELV</sequence>
<feature type="transmembrane region" description="Helical" evidence="6">
    <location>
        <begin position="224"/>
        <end position="243"/>
    </location>
</feature>
<gene>
    <name evidence="8" type="ORF">KU306_07885</name>
</gene>
<reference evidence="8" key="1">
    <citation type="submission" date="2021-07" db="EMBL/GenBank/DDBJ databases">
        <title>Studies on halocins as antimicrobial molecules from haloarchaea.</title>
        <authorList>
            <person name="Kumar S."/>
            <person name="Khare S.K."/>
        </authorList>
    </citation>
    <scope>NUCLEOTIDE SEQUENCE</scope>
    <source>
        <strain evidence="8">NCIM 5678</strain>
    </source>
</reference>
<evidence type="ECO:0000256" key="5">
    <source>
        <dbReference type="SAM" id="MobiDB-lite"/>
    </source>
</evidence>
<dbReference type="RefSeq" id="WP_007545028.1">
    <property type="nucleotide sequence ID" value="NZ_CP078063.1"/>
</dbReference>
<feature type="domain" description="Yip1" evidence="7">
    <location>
        <begin position="8"/>
        <end position="242"/>
    </location>
</feature>
<feature type="transmembrane region" description="Helical" evidence="6">
    <location>
        <begin position="146"/>
        <end position="170"/>
    </location>
</feature>
<evidence type="ECO:0000256" key="4">
    <source>
        <dbReference type="ARBA" id="ARBA00023136"/>
    </source>
</evidence>
<keyword evidence="2 6" id="KW-0812">Transmembrane</keyword>
<feature type="region of interest" description="Disordered" evidence="5">
    <location>
        <begin position="73"/>
        <end position="93"/>
    </location>
</feature>
<protein>
    <submittedName>
        <fullName evidence="8">YIP1 family protein</fullName>
    </submittedName>
</protein>
<evidence type="ECO:0000256" key="2">
    <source>
        <dbReference type="ARBA" id="ARBA00022692"/>
    </source>
</evidence>
<evidence type="ECO:0000256" key="1">
    <source>
        <dbReference type="ARBA" id="ARBA00004141"/>
    </source>
</evidence>
<feature type="transmembrane region" description="Helical" evidence="6">
    <location>
        <begin position="108"/>
        <end position="125"/>
    </location>
</feature>
<keyword evidence="9" id="KW-1185">Reference proteome</keyword>
<organism evidence="8 9">
    <name type="scientific">Haloferax larsenii</name>
    <dbReference type="NCBI Taxonomy" id="302484"/>
    <lineage>
        <taxon>Archaea</taxon>
        <taxon>Methanobacteriati</taxon>
        <taxon>Methanobacteriota</taxon>
        <taxon>Stenosarchaea group</taxon>
        <taxon>Halobacteria</taxon>
        <taxon>Halobacteriales</taxon>
        <taxon>Haloferacaceae</taxon>
        <taxon>Haloferax</taxon>
    </lineage>
</organism>